<dbReference type="EMBL" id="UINC01010944">
    <property type="protein sequence ID" value="SVA48485.1"/>
    <property type="molecule type" value="Genomic_DNA"/>
</dbReference>
<dbReference type="AlphaFoldDB" id="A0A381W7M2"/>
<dbReference type="InterPro" id="IPR023302">
    <property type="entry name" value="Pept_S9A_N"/>
</dbReference>
<dbReference type="Gene3D" id="2.130.10.120">
    <property type="entry name" value="Prolyl oligopeptidase, N-terminal domain"/>
    <property type="match status" value="1"/>
</dbReference>
<evidence type="ECO:0000313" key="3">
    <source>
        <dbReference type="EMBL" id="SVA48485.1"/>
    </source>
</evidence>
<protein>
    <recommendedName>
        <fullName evidence="2">Peptidase S9A N-terminal domain-containing protein</fullName>
    </recommendedName>
</protein>
<feature type="non-terminal residue" evidence="3">
    <location>
        <position position="194"/>
    </location>
</feature>
<organism evidence="3">
    <name type="scientific">marine metagenome</name>
    <dbReference type="NCBI Taxonomy" id="408172"/>
    <lineage>
        <taxon>unclassified sequences</taxon>
        <taxon>metagenomes</taxon>
        <taxon>ecological metagenomes</taxon>
    </lineage>
</organism>
<name>A0A381W7M2_9ZZZZ</name>
<feature type="domain" description="Peptidase S9A N-terminal" evidence="2">
    <location>
        <begin position="6"/>
        <end position="194"/>
    </location>
</feature>
<dbReference type="SUPFAM" id="SSF50993">
    <property type="entry name" value="Peptidase/esterase 'gauge' domain"/>
    <property type="match status" value="1"/>
</dbReference>
<dbReference type="InterPro" id="IPR051543">
    <property type="entry name" value="Serine_Peptidase_S9A"/>
</dbReference>
<gene>
    <name evidence="3" type="ORF">METZ01_LOCUS101339</name>
</gene>
<accession>A0A381W7M2</accession>
<sequence>MTGPQPPLAEQRPHSYSHHGITLEDPYHWLKDQNYPNVADADVLSYLAAENDYFDAVMQPIQWLIEELFEEIKQRQKPDDATVPMRNRGYYYQSSFSADTQYRVHSRWSVRTSKPSIDDMEVILDEPTLAKEHDYFSLGAFAVSDDGRYLAYSTDTDGGERYTLVIRDLHTGQLLNERIANTIDSPVWATDNRT</sequence>
<dbReference type="GO" id="GO:0004252">
    <property type="term" value="F:serine-type endopeptidase activity"/>
    <property type="evidence" value="ECO:0007669"/>
    <property type="project" value="InterPro"/>
</dbReference>
<reference evidence="3" key="1">
    <citation type="submission" date="2018-05" db="EMBL/GenBank/DDBJ databases">
        <authorList>
            <person name="Lanie J.A."/>
            <person name="Ng W.-L."/>
            <person name="Kazmierczak K.M."/>
            <person name="Andrzejewski T.M."/>
            <person name="Davidsen T.M."/>
            <person name="Wayne K.J."/>
            <person name="Tettelin H."/>
            <person name="Glass J.I."/>
            <person name="Rusch D."/>
            <person name="Podicherti R."/>
            <person name="Tsui H.-C.T."/>
            <person name="Winkler M.E."/>
        </authorList>
    </citation>
    <scope>NUCLEOTIDE SEQUENCE</scope>
</reference>
<comment type="similarity">
    <text evidence="1">Belongs to the peptidase S9A family.</text>
</comment>
<dbReference type="Pfam" id="PF02897">
    <property type="entry name" value="Peptidase_S9_N"/>
    <property type="match status" value="1"/>
</dbReference>
<proteinExistence type="inferred from homology"/>
<dbReference type="PANTHER" id="PTHR11757">
    <property type="entry name" value="PROTEASE FAMILY S9A OLIGOPEPTIDASE"/>
    <property type="match status" value="1"/>
</dbReference>
<evidence type="ECO:0000259" key="2">
    <source>
        <dbReference type="Pfam" id="PF02897"/>
    </source>
</evidence>
<dbReference type="PANTHER" id="PTHR11757:SF19">
    <property type="entry name" value="PROLYL ENDOPEPTIDASE-LIKE"/>
    <property type="match status" value="1"/>
</dbReference>
<evidence type="ECO:0000256" key="1">
    <source>
        <dbReference type="ARBA" id="ARBA00005228"/>
    </source>
</evidence>